<evidence type="ECO:0000259" key="2">
    <source>
        <dbReference type="PROSITE" id="PS50086"/>
    </source>
</evidence>
<dbReference type="InterPro" id="IPR000195">
    <property type="entry name" value="Rab-GAP-TBC_dom"/>
</dbReference>
<reference evidence="3" key="1">
    <citation type="submission" date="2020-01" db="EMBL/GenBank/DDBJ databases">
        <authorList>
            <consortium name="DOE Joint Genome Institute"/>
            <person name="Haridas S."/>
            <person name="Albert R."/>
            <person name="Binder M."/>
            <person name="Bloem J."/>
            <person name="Labutti K."/>
            <person name="Salamov A."/>
            <person name="Andreopoulos B."/>
            <person name="Baker S.E."/>
            <person name="Barry K."/>
            <person name="Bills G."/>
            <person name="Bluhm B.H."/>
            <person name="Cannon C."/>
            <person name="Castanera R."/>
            <person name="Culley D.E."/>
            <person name="Daum C."/>
            <person name="Ezra D."/>
            <person name="Gonzalez J.B."/>
            <person name="Henrissat B."/>
            <person name="Kuo A."/>
            <person name="Liang C."/>
            <person name="Lipzen A."/>
            <person name="Lutzoni F."/>
            <person name="Magnuson J."/>
            <person name="Mondo S."/>
            <person name="Nolan M."/>
            <person name="Ohm R."/>
            <person name="Pangilinan J."/>
            <person name="Park H.-J."/>
            <person name="Ramirez L."/>
            <person name="Alfaro M."/>
            <person name="Sun H."/>
            <person name="Tritt A."/>
            <person name="Yoshinaga Y."/>
            <person name="Zwiers L.-H."/>
            <person name="Turgeon B.G."/>
            <person name="Goodwin S.B."/>
            <person name="Spatafora J.W."/>
            <person name="Crous P.W."/>
            <person name="Grigoriev I.V."/>
        </authorList>
    </citation>
    <scope>NUCLEOTIDE SEQUENCE</scope>
    <source>
        <strain evidence="3">IPT5</strain>
    </source>
</reference>
<evidence type="ECO:0000256" key="1">
    <source>
        <dbReference type="SAM" id="MobiDB-lite"/>
    </source>
</evidence>
<name>A0A6A7BGQ3_9PLEO</name>
<feature type="compositionally biased region" description="Acidic residues" evidence="1">
    <location>
        <begin position="316"/>
        <end position="327"/>
    </location>
</feature>
<gene>
    <name evidence="3" type="ORF">T440DRAFT_416047</name>
</gene>
<feature type="compositionally biased region" description="Polar residues" evidence="1">
    <location>
        <begin position="132"/>
        <end position="141"/>
    </location>
</feature>
<dbReference type="GO" id="GO:0031267">
    <property type="term" value="F:small GTPase binding"/>
    <property type="evidence" value="ECO:0007669"/>
    <property type="project" value="TreeGrafter"/>
</dbReference>
<dbReference type="SUPFAM" id="SSF47923">
    <property type="entry name" value="Ypt/Rab-GAP domain of gyp1p"/>
    <property type="match status" value="2"/>
</dbReference>
<organism evidence="3 4">
    <name type="scientific">Plenodomus tracheiphilus IPT5</name>
    <dbReference type="NCBI Taxonomy" id="1408161"/>
    <lineage>
        <taxon>Eukaryota</taxon>
        <taxon>Fungi</taxon>
        <taxon>Dikarya</taxon>
        <taxon>Ascomycota</taxon>
        <taxon>Pezizomycotina</taxon>
        <taxon>Dothideomycetes</taxon>
        <taxon>Pleosporomycetidae</taxon>
        <taxon>Pleosporales</taxon>
        <taxon>Pleosporineae</taxon>
        <taxon>Leptosphaeriaceae</taxon>
        <taxon>Plenodomus</taxon>
    </lineage>
</organism>
<dbReference type="Gene3D" id="1.10.10.750">
    <property type="entry name" value="Ypt/Rab-GAP domain of gyp1p, domain 1"/>
    <property type="match status" value="1"/>
</dbReference>
<proteinExistence type="predicted"/>
<feature type="compositionally biased region" description="Polar residues" evidence="1">
    <location>
        <begin position="1"/>
        <end position="12"/>
    </location>
</feature>
<feature type="compositionally biased region" description="Polar residues" evidence="1">
    <location>
        <begin position="347"/>
        <end position="384"/>
    </location>
</feature>
<dbReference type="SMART" id="SM00164">
    <property type="entry name" value="TBC"/>
    <property type="match status" value="1"/>
</dbReference>
<feature type="compositionally biased region" description="Polar residues" evidence="1">
    <location>
        <begin position="287"/>
        <end position="304"/>
    </location>
</feature>
<sequence>MPVTSFFVQHQQRLPRAPAVAEEHERDDDGEYGDDDNSTTTTIAIDRALHLLSEHDYGRPLNPRPCLRDACAAVDPHRTGTPLRLLPSTPPRRARPLMAALSYAHDAHSAFGAPPGSPPDLTNSKSSKSSSFHSTTLSDTLGPSDLSHFEDIDLHSAPTGPASFPLPTSPSNRIVFEAPKAALSNRSLSHPHTQPHSASHSFRDLTGTAKPKYPSLRGPVSHAVQRPQGQLSAPGKLSRRGFTSPSVPSLTSMSLAAPNRSSRSPSPSSAHSASSAPRTLSRRSSRNMDSLPSPSLSTRRQSWQDTKRKTVKEREAECDDEDDELPEDAVIWNVPISPRPMQDRSPALSTSGDSPPQTSTDTSIGHASSAKTSPAPSVSRFSPQLPSPNPASRDHSPGMHLARQQTHNWTETYSTLDADARKLTEALEEFQSESERMQEIKRQQPGLARSASLNRPEPKTKKPALPPVRKSDPLIDPLQPSAEKQKYLSRTRPSWLPPKDPKEEKKHLREYQRMLARIEEAERLEAQRAQEEALAREKASRIKAEYWANLLLPNWKTEMTNPDLRATHRKMWWNGIPPRLRGQVWQKAVGNDLEVTEATYTIALEKAQKEIKQHGHEALGGRYARIVDSTQTVFPDLKMFAARTSSSSQDAQPLHQDLVDVCLAYSTYRPDISSSSDGIHHIAALLLLSLAAPQAFITLSNLLNRPLPLSFLIQDQNAVHAAYSTTIRALLKKSPSLANRLETLRVEPRDYLAQMFGSLFCGRLGVEHAARVMDVYTMEGDKIPPRVAVAIAGILEGSCMQGDAAQVAQTLRDKAIDLDVDDFVSKVYEAGKST</sequence>
<feature type="compositionally biased region" description="Basic and acidic residues" evidence="1">
    <location>
        <begin position="305"/>
        <end position="315"/>
    </location>
</feature>
<evidence type="ECO:0000313" key="4">
    <source>
        <dbReference type="Proteomes" id="UP000799423"/>
    </source>
</evidence>
<feature type="region of interest" description="Disordered" evidence="1">
    <location>
        <begin position="430"/>
        <end position="507"/>
    </location>
</feature>
<dbReference type="InterPro" id="IPR050302">
    <property type="entry name" value="Rab_GAP_TBC_domain"/>
</dbReference>
<feature type="domain" description="Rab-GAP TBC" evidence="2">
    <location>
        <begin position="575"/>
        <end position="780"/>
    </location>
</feature>
<dbReference type="OrthoDB" id="289721at2759"/>
<dbReference type="GO" id="GO:0005096">
    <property type="term" value="F:GTPase activator activity"/>
    <property type="evidence" value="ECO:0007669"/>
    <property type="project" value="TreeGrafter"/>
</dbReference>
<protein>
    <recommendedName>
        <fullName evidence="2">Rab-GAP TBC domain-containing protein</fullName>
    </recommendedName>
</protein>
<feature type="region of interest" description="Disordered" evidence="1">
    <location>
        <begin position="109"/>
        <end position="144"/>
    </location>
</feature>
<feature type="compositionally biased region" description="Basic and acidic residues" evidence="1">
    <location>
        <begin position="433"/>
        <end position="442"/>
    </location>
</feature>
<dbReference type="AlphaFoldDB" id="A0A6A7BGQ3"/>
<dbReference type="InterPro" id="IPR035969">
    <property type="entry name" value="Rab-GAP_TBC_sf"/>
</dbReference>
<dbReference type="PROSITE" id="PS50086">
    <property type="entry name" value="TBC_RABGAP"/>
    <property type="match status" value="1"/>
</dbReference>
<dbReference type="EMBL" id="MU006292">
    <property type="protein sequence ID" value="KAF2854631.1"/>
    <property type="molecule type" value="Genomic_DNA"/>
</dbReference>
<dbReference type="Gene3D" id="1.10.472.80">
    <property type="entry name" value="Ypt/Rab-GAP domain of gyp1p, domain 3"/>
    <property type="match status" value="1"/>
</dbReference>
<dbReference type="Proteomes" id="UP000799423">
    <property type="component" value="Unassembled WGS sequence"/>
</dbReference>
<feature type="region of interest" description="Disordered" evidence="1">
    <location>
        <begin position="185"/>
        <end position="404"/>
    </location>
</feature>
<dbReference type="Pfam" id="PF00566">
    <property type="entry name" value="RabGAP-TBC"/>
    <property type="match status" value="1"/>
</dbReference>
<keyword evidence="4" id="KW-1185">Reference proteome</keyword>
<feature type="region of interest" description="Disordered" evidence="1">
    <location>
        <begin position="1"/>
        <end position="39"/>
    </location>
</feature>
<dbReference type="PANTHER" id="PTHR47219:SF15">
    <property type="entry name" value="TBC1 DOMAIN FAMILY MEMBER 12 ISOFORM X1"/>
    <property type="match status" value="1"/>
</dbReference>
<feature type="compositionally biased region" description="Low complexity" evidence="1">
    <location>
        <begin position="254"/>
        <end position="278"/>
    </location>
</feature>
<feature type="compositionally biased region" description="Polar residues" evidence="1">
    <location>
        <begin position="241"/>
        <end position="253"/>
    </location>
</feature>
<accession>A0A6A7BGQ3</accession>
<feature type="compositionally biased region" description="Polar residues" evidence="1">
    <location>
        <begin position="185"/>
        <end position="200"/>
    </location>
</feature>
<evidence type="ECO:0000313" key="3">
    <source>
        <dbReference type="EMBL" id="KAF2854631.1"/>
    </source>
</evidence>
<dbReference type="Gene3D" id="1.10.8.270">
    <property type="entry name" value="putative rabgap domain of human tbc1 domain family member 14 like domains"/>
    <property type="match status" value="1"/>
</dbReference>
<dbReference type="PANTHER" id="PTHR47219">
    <property type="entry name" value="RAB GTPASE-ACTIVATING PROTEIN 1-LIKE"/>
    <property type="match status" value="1"/>
</dbReference>
<feature type="compositionally biased region" description="Acidic residues" evidence="1">
    <location>
        <begin position="25"/>
        <end position="37"/>
    </location>
</feature>